<sequence length="69" mass="8111">MTNAYRYLFSAGFTSASKPFWLYAAMYNVARNHFENSFTIIFRIMLEVLLRVISKFTPSSFQIIRSEES</sequence>
<reference evidence="1 2" key="1">
    <citation type="submission" date="2015-04" db="EMBL/GenBank/DDBJ databases">
        <authorList>
            <person name="Syromyatnikov M.Y."/>
            <person name="Popov V.N."/>
        </authorList>
    </citation>
    <scope>NUCLEOTIDE SEQUENCE [LARGE SCALE GENOMIC DNA]</scope>
</reference>
<dbReference type="EMBL" id="CVRI01000047">
    <property type="protein sequence ID" value="CRK98365.1"/>
    <property type="molecule type" value="Genomic_DNA"/>
</dbReference>
<dbReference type="AlphaFoldDB" id="A0A1J1IDM6"/>
<proteinExistence type="predicted"/>
<keyword evidence="2" id="KW-1185">Reference proteome</keyword>
<evidence type="ECO:0000313" key="2">
    <source>
        <dbReference type="Proteomes" id="UP000183832"/>
    </source>
</evidence>
<dbReference type="Proteomes" id="UP000183832">
    <property type="component" value="Unassembled WGS sequence"/>
</dbReference>
<gene>
    <name evidence="1" type="ORF">CLUMA_CG011724</name>
</gene>
<evidence type="ECO:0000313" key="1">
    <source>
        <dbReference type="EMBL" id="CRK98365.1"/>
    </source>
</evidence>
<organism evidence="1 2">
    <name type="scientific">Clunio marinus</name>
    <dbReference type="NCBI Taxonomy" id="568069"/>
    <lineage>
        <taxon>Eukaryota</taxon>
        <taxon>Metazoa</taxon>
        <taxon>Ecdysozoa</taxon>
        <taxon>Arthropoda</taxon>
        <taxon>Hexapoda</taxon>
        <taxon>Insecta</taxon>
        <taxon>Pterygota</taxon>
        <taxon>Neoptera</taxon>
        <taxon>Endopterygota</taxon>
        <taxon>Diptera</taxon>
        <taxon>Nematocera</taxon>
        <taxon>Chironomoidea</taxon>
        <taxon>Chironomidae</taxon>
        <taxon>Clunio</taxon>
    </lineage>
</organism>
<protein>
    <submittedName>
        <fullName evidence="1">CLUMA_CG011724, isoform A</fullName>
    </submittedName>
</protein>
<name>A0A1J1IDM6_9DIPT</name>
<accession>A0A1J1IDM6</accession>